<feature type="binding site" evidence="11">
    <location>
        <position position="249"/>
    </location>
    <ligand>
        <name>Ca(2+)</name>
        <dbReference type="ChEBI" id="CHEBI:29108"/>
        <label>3</label>
    </ligand>
</feature>
<dbReference type="GO" id="GO:0030198">
    <property type="term" value="P:extracellular matrix organization"/>
    <property type="evidence" value="ECO:0007669"/>
    <property type="project" value="TreeGrafter"/>
</dbReference>
<feature type="binding site" evidence="11">
    <location>
        <position position="359"/>
    </location>
    <ligand>
        <name>Ca(2+)</name>
        <dbReference type="ChEBI" id="CHEBI:29108"/>
        <label>4</label>
    </ligand>
</feature>
<dbReference type="SMART" id="SM00120">
    <property type="entry name" value="HX"/>
    <property type="match status" value="3"/>
</dbReference>
<evidence type="ECO:0000256" key="1">
    <source>
        <dbReference type="ARBA" id="ARBA00010370"/>
    </source>
</evidence>
<evidence type="ECO:0000256" key="10">
    <source>
        <dbReference type="PIRSR" id="PIRSR001191-2"/>
    </source>
</evidence>
<evidence type="ECO:0000256" key="2">
    <source>
        <dbReference type="ARBA" id="ARBA00022670"/>
    </source>
</evidence>
<feature type="binding site" evidence="10">
    <location>
        <position position="274"/>
    </location>
    <ligand>
        <name>Zn(2+)</name>
        <dbReference type="ChEBI" id="CHEBI:29105"/>
        <label>2</label>
        <note>catalytic</note>
    </ligand>
</feature>
<feature type="binding site" evidence="11">
    <location>
        <position position="252"/>
    </location>
    <ligand>
        <name>Ca(2+)</name>
        <dbReference type="ChEBI" id="CHEBI:29108"/>
        <label>1</label>
    </ligand>
</feature>
<feature type="binding site" description="in inhibited form" evidence="11">
    <location>
        <position position="140"/>
    </location>
    <ligand>
        <name>Zn(2+)</name>
        <dbReference type="ChEBI" id="CHEBI:29105"/>
        <label>2</label>
        <note>catalytic</note>
    </ligand>
</feature>
<sequence>MLIFPRRSLTRSPRINNDSLSAVKGQSSTNRCPLSAPHSCSADMIVRSVLCVLSLLGCTGVTGKAIYYEEKPPTPEELSFLKRYGYLSSPDEQGDGDDTDYAYTPHSISDALKRMQAFAGLPETGTLDPETKQLFNKKRCGVKDIEMSPASTRSRRYILQQAWNKKSITYRVVNGSSTMEKSRVEAWMEVGLGIWAPHGDLSFSRIEEGRADIQVSFVSGNHGDGFPFDGPGHIVAHAFPPPHGAMHFDDEETWGDNPEEEDEDVTDFFAVAVHEIGHALGLSHSNEKSSVMYPYYQVPVERLHIDDILGMQKLYLKEQESGESTESPVSQTSLVPRFTKAGSEEDENYMPDLCLTNYDTLQVINDKIFVFEEEWVWVLYDRHEMEEGYPKRFHDVFRGLPLSINIIKTIYQRQNGNVVIFSGNLTDIHPITGRRYWEFDSLFHFIKQGSISDYSIPKDVAELTTVFLSNYNNKTYLIEEERYWRFDESTSTMDPKYPKEMSMWRQVPYPVDAAIVWKGDTYFFQGPRFWRFDNELVQAHEYYPLPTAQVWFQCKSTSEMDRYVTNDGP</sequence>
<keyword evidence="5" id="KW-0378">Hydrolase</keyword>
<dbReference type="GO" id="GO:0030574">
    <property type="term" value="P:collagen catabolic process"/>
    <property type="evidence" value="ECO:0007669"/>
    <property type="project" value="TreeGrafter"/>
</dbReference>
<dbReference type="InterPro" id="IPR000585">
    <property type="entry name" value="Hemopexin-like_dom"/>
</dbReference>
<feature type="binding site" evidence="10">
    <location>
        <position position="284"/>
    </location>
    <ligand>
        <name>Zn(2+)</name>
        <dbReference type="ChEBI" id="CHEBI:29105"/>
        <label>2</label>
        <note>catalytic</note>
    </ligand>
</feature>
<dbReference type="Pfam" id="PF00413">
    <property type="entry name" value="Peptidase_M10"/>
    <property type="match status" value="1"/>
</dbReference>
<dbReference type="InterPro" id="IPR033739">
    <property type="entry name" value="M10A_MMP"/>
</dbReference>
<dbReference type="Pfam" id="PF00045">
    <property type="entry name" value="Hemopexin"/>
    <property type="match status" value="2"/>
</dbReference>
<feature type="binding site" evidence="11">
    <location>
        <position position="237"/>
    </location>
    <ligand>
        <name>Zn(2+)</name>
        <dbReference type="ChEBI" id="CHEBI:29105"/>
        <label>1</label>
    </ligand>
</feature>
<dbReference type="SUPFAM" id="SSF55486">
    <property type="entry name" value="Metalloproteases ('zincins'), catalytic domain"/>
    <property type="match status" value="1"/>
</dbReference>
<keyword evidence="6 10" id="KW-0862">Zinc</keyword>
<feature type="repeat" description="Hemopexin" evidence="13">
    <location>
        <begin position="351"/>
        <end position="400"/>
    </location>
</feature>
<evidence type="ECO:0000313" key="15">
    <source>
        <dbReference type="EMBL" id="SOQ44113.1"/>
    </source>
</evidence>
<evidence type="ECO:0000256" key="7">
    <source>
        <dbReference type="ARBA" id="ARBA00023049"/>
    </source>
</evidence>
<protein>
    <submittedName>
        <fullName evidence="15">SFRICE_000996</fullName>
    </submittedName>
</protein>
<evidence type="ECO:0000256" key="8">
    <source>
        <dbReference type="ARBA" id="ARBA00023145"/>
    </source>
</evidence>
<evidence type="ECO:0000256" key="13">
    <source>
        <dbReference type="PROSITE-ProRule" id="PRU01011"/>
    </source>
</evidence>
<dbReference type="InterPro" id="IPR018487">
    <property type="entry name" value="Hemopexin-like_repeat"/>
</dbReference>
<name>A0A2H1VTH2_SPOFR</name>
<dbReference type="GO" id="GO:0006508">
    <property type="term" value="P:proteolysis"/>
    <property type="evidence" value="ECO:0007669"/>
    <property type="project" value="UniProtKB-KW"/>
</dbReference>
<feature type="domain" description="Peptidase metallopeptidase" evidence="14">
    <location>
        <begin position="159"/>
        <end position="317"/>
    </location>
</feature>
<evidence type="ECO:0000256" key="4">
    <source>
        <dbReference type="ARBA" id="ARBA00022737"/>
    </source>
</evidence>
<dbReference type="CDD" id="cd04278">
    <property type="entry name" value="ZnMc_MMP"/>
    <property type="match status" value="1"/>
</dbReference>
<feature type="disulfide bond" evidence="12">
    <location>
        <begin position="354"/>
        <end position="554"/>
    </location>
</feature>
<feature type="binding site" evidence="11">
    <location>
        <position position="212"/>
    </location>
    <ligand>
        <name>Ca(2+)</name>
        <dbReference type="ChEBI" id="CHEBI:29108"/>
        <label>2</label>
    </ligand>
</feature>
<dbReference type="GO" id="GO:0005615">
    <property type="term" value="C:extracellular space"/>
    <property type="evidence" value="ECO:0007669"/>
    <property type="project" value="TreeGrafter"/>
</dbReference>
<dbReference type="CDD" id="cd00094">
    <property type="entry name" value="HX"/>
    <property type="match status" value="1"/>
</dbReference>
<dbReference type="Gene3D" id="3.40.390.10">
    <property type="entry name" value="Collagenase (Catalytic Domain)"/>
    <property type="match status" value="1"/>
</dbReference>
<keyword evidence="12" id="KW-1015">Disulfide bond</keyword>
<reference evidence="15" key="1">
    <citation type="submission" date="2016-07" db="EMBL/GenBank/DDBJ databases">
        <authorList>
            <person name="Bretaudeau A."/>
        </authorList>
    </citation>
    <scope>NUCLEOTIDE SEQUENCE</scope>
    <source>
        <strain evidence="15">Rice</strain>
        <tissue evidence="15">Whole body</tissue>
    </source>
</reference>
<feature type="binding site" evidence="11">
    <location>
        <position position="229"/>
    </location>
    <ligand>
        <name>Ca(2+)</name>
        <dbReference type="ChEBI" id="CHEBI:29108"/>
        <label>3</label>
    </ligand>
</feature>
<feature type="binding site" evidence="11">
    <location>
        <position position="252"/>
    </location>
    <ligand>
        <name>Ca(2+)</name>
        <dbReference type="ChEBI" id="CHEBI:29108"/>
        <label>3</label>
    </ligand>
</feature>
<feature type="binding site" evidence="11">
    <location>
        <position position="250"/>
    </location>
    <ligand>
        <name>Ca(2+)</name>
        <dbReference type="ChEBI" id="CHEBI:29108"/>
        <label>1</label>
    </ligand>
</feature>
<gene>
    <name evidence="15" type="ORF">SFRICE_000996</name>
</gene>
<feature type="repeat" description="Hemopexin" evidence="13">
    <location>
        <begin position="460"/>
        <end position="507"/>
    </location>
</feature>
<dbReference type="InterPro" id="IPR001818">
    <property type="entry name" value="Pept_M10_metallopeptidase"/>
</dbReference>
<feature type="binding site" evidence="11">
    <location>
        <position position="512"/>
    </location>
    <ligand>
        <name>Ca(2+)</name>
        <dbReference type="ChEBI" id="CHEBI:29108"/>
        <label>4</label>
    </ligand>
</feature>
<dbReference type="InterPro" id="IPR036375">
    <property type="entry name" value="Hemopexin-like_dom_sf"/>
</dbReference>
<evidence type="ECO:0000256" key="12">
    <source>
        <dbReference type="PIRSR" id="PIRSR621190-3"/>
    </source>
</evidence>
<dbReference type="InterPro" id="IPR006026">
    <property type="entry name" value="Peptidase_Metallo"/>
</dbReference>
<dbReference type="PIRSF" id="PIRSF001191">
    <property type="entry name" value="Peptidase_M10A_matrix"/>
    <property type="match status" value="1"/>
</dbReference>
<keyword evidence="7" id="KW-0482">Metalloprotease</keyword>
<evidence type="ECO:0000259" key="14">
    <source>
        <dbReference type="SMART" id="SM00235"/>
    </source>
</evidence>
<comment type="similarity">
    <text evidence="1">Belongs to the peptidase M10A family.</text>
</comment>
<evidence type="ECO:0000256" key="3">
    <source>
        <dbReference type="ARBA" id="ARBA00022723"/>
    </source>
</evidence>
<dbReference type="GO" id="GO:0031012">
    <property type="term" value="C:extracellular matrix"/>
    <property type="evidence" value="ECO:0007669"/>
    <property type="project" value="InterPro"/>
</dbReference>
<evidence type="ECO:0000256" key="5">
    <source>
        <dbReference type="ARBA" id="ARBA00022801"/>
    </source>
</evidence>
<dbReference type="GO" id="GO:0008270">
    <property type="term" value="F:zinc ion binding"/>
    <property type="evidence" value="ECO:0007669"/>
    <property type="project" value="InterPro"/>
</dbReference>
<organism evidence="15">
    <name type="scientific">Spodoptera frugiperda</name>
    <name type="common">Fall armyworm</name>
    <dbReference type="NCBI Taxonomy" id="7108"/>
    <lineage>
        <taxon>Eukaryota</taxon>
        <taxon>Metazoa</taxon>
        <taxon>Ecdysozoa</taxon>
        <taxon>Arthropoda</taxon>
        <taxon>Hexapoda</taxon>
        <taxon>Insecta</taxon>
        <taxon>Pterygota</taxon>
        <taxon>Neoptera</taxon>
        <taxon>Endopterygota</taxon>
        <taxon>Lepidoptera</taxon>
        <taxon>Glossata</taxon>
        <taxon>Ditrysia</taxon>
        <taxon>Noctuoidea</taxon>
        <taxon>Noctuidae</taxon>
        <taxon>Amphipyrinae</taxon>
        <taxon>Spodoptera</taxon>
    </lineage>
</organism>
<dbReference type="SUPFAM" id="SSF47090">
    <property type="entry name" value="PGBD-like"/>
    <property type="match status" value="1"/>
</dbReference>
<keyword evidence="3 10" id="KW-0479">Metal-binding</keyword>
<proteinExistence type="inferred from homology"/>
<dbReference type="InterPro" id="IPR024079">
    <property type="entry name" value="MetalloPept_cat_dom_sf"/>
</dbReference>
<feature type="binding site" evidence="11">
    <location>
        <position position="292"/>
    </location>
    <ligand>
        <name>Zn(2+)</name>
        <dbReference type="ChEBI" id="CHEBI:29105"/>
        <label>2</label>
        <note>catalytic</note>
    </ligand>
</feature>
<comment type="cofactor">
    <cofactor evidence="11">
        <name>Ca(2+)</name>
        <dbReference type="ChEBI" id="CHEBI:29108"/>
    </cofactor>
    <text evidence="11">Can bind about 5 Ca(2+) ions per subunit.</text>
</comment>
<feature type="binding site" evidence="11">
    <location>
        <position position="224"/>
    </location>
    <ligand>
        <name>Zn(2+)</name>
        <dbReference type="ChEBI" id="CHEBI:29105"/>
        <label>1</label>
    </ligand>
</feature>
<dbReference type="GO" id="GO:0004222">
    <property type="term" value="F:metalloendopeptidase activity"/>
    <property type="evidence" value="ECO:0007669"/>
    <property type="project" value="InterPro"/>
</dbReference>
<keyword evidence="11" id="KW-0106">Calcium</keyword>
<evidence type="ECO:0000256" key="11">
    <source>
        <dbReference type="PIRSR" id="PIRSR621190-2"/>
    </source>
</evidence>
<keyword evidence="2" id="KW-0645">Protease</keyword>
<dbReference type="AlphaFoldDB" id="A0A2H1VTH2"/>
<accession>A0A2H1VTH2</accession>
<keyword evidence="8" id="KW-0865">Zymogen</keyword>
<feature type="repeat" description="Hemopexin" evidence="13">
    <location>
        <begin position="508"/>
        <end position="554"/>
    </location>
</feature>
<evidence type="ECO:0000256" key="6">
    <source>
        <dbReference type="ARBA" id="ARBA00022833"/>
    </source>
</evidence>
<dbReference type="SUPFAM" id="SSF50923">
    <property type="entry name" value="Hemopexin-like domain"/>
    <property type="match status" value="1"/>
</dbReference>
<dbReference type="EMBL" id="ODYU01004342">
    <property type="protein sequence ID" value="SOQ44113.1"/>
    <property type="molecule type" value="Genomic_DNA"/>
</dbReference>
<dbReference type="PANTHER" id="PTHR10201">
    <property type="entry name" value="MATRIX METALLOPROTEINASE"/>
    <property type="match status" value="1"/>
</dbReference>
<dbReference type="InterPro" id="IPR002477">
    <property type="entry name" value="Peptidoglycan-bd-like"/>
</dbReference>
<feature type="binding site" evidence="11">
    <location>
        <position position="222"/>
    </location>
    <ligand>
        <name>Zn(2+)</name>
        <dbReference type="ChEBI" id="CHEBI:29105"/>
        <label>1</label>
    </ligand>
</feature>
<comment type="cofactor">
    <cofactor evidence="11">
        <name>Zn(2+)</name>
        <dbReference type="ChEBI" id="CHEBI:29105"/>
    </cofactor>
    <text evidence="11">Binds 2 Zn(2+) ions per subunit.</text>
</comment>
<feature type="binding site" evidence="11">
    <location>
        <position position="230"/>
    </location>
    <ligand>
        <name>Ca(2+)</name>
        <dbReference type="ChEBI" id="CHEBI:29108"/>
        <label>3</label>
    </ligand>
</feature>
<evidence type="ECO:0000256" key="9">
    <source>
        <dbReference type="PIRSR" id="PIRSR001191-1"/>
    </source>
</evidence>
<dbReference type="PRINTS" id="PR00138">
    <property type="entry name" value="MATRIXIN"/>
</dbReference>
<feature type="binding site" evidence="11">
    <location>
        <position position="247"/>
    </location>
    <ligand>
        <name>Zn(2+)</name>
        <dbReference type="ChEBI" id="CHEBI:29105"/>
        <label>1</label>
    </ligand>
</feature>
<dbReference type="Pfam" id="PF01471">
    <property type="entry name" value="PG_binding_1"/>
    <property type="match status" value="1"/>
</dbReference>
<dbReference type="Gene3D" id="2.110.10.10">
    <property type="entry name" value="Hemopexin-like domain"/>
    <property type="match status" value="1"/>
</dbReference>
<dbReference type="SMART" id="SM00235">
    <property type="entry name" value="ZnMc"/>
    <property type="match status" value="1"/>
</dbReference>
<dbReference type="PROSITE" id="PS51642">
    <property type="entry name" value="HEMOPEXIN_2"/>
    <property type="match status" value="3"/>
</dbReference>
<dbReference type="InterPro" id="IPR021190">
    <property type="entry name" value="Pept_M10A"/>
</dbReference>
<feature type="active site" evidence="9">
    <location>
        <position position="275"/>
    </location>
</feature>
<keyword evidence="4" id="KW-0677">Repeat</keyword>
<feature type="binding site" evidence="10">
    <location>
        <position position="278"/>
    </location>
    <ligand>
        <name>Zn(2+)</name>
        <dbReference type="ChEBI" id="CHEBI:29105"/>
        <label>2</label>
        <note>catalytic</note>
    </ligand>
</feature>
<dbReference type="InterPro" id="IPR036365">
    <property type="entry name" value="PGBD-like_sf"/>
</dbReference>
<dbReference type="PANTHER" id="PTHR10201:SF169">
    <property type="entry name" value="MATRIX METALLOPROTEINASE-16-LIKE PROTEIN"/>
    <property type="match status" value="1"/>
</dbReference>